<dbReference type="InterPro" id="IPR050407">
    <property type="entry name" value="Geranylgeranyl_reductase"/>
</dbReference>
<dbReference type="Pfam" id="PF01494">
    <property type="entry name" value="FAD_binding_3"/>
    <property type="match status" value="1"/>
</dbReference>
<dbReference type="EMBL" id="FMAF01000025">
    <property type="protein sequence ID" value="SCB47339.1"/>
    <property type="molecule type" value="Genomic_DNA"/>
</dbReference>
<dbReference type="InterPro" id="IPR036188">
    <property type="entry name" value="FAD/NAD-bd_sf"/>
</dbReference>
<dbReference type="InterPro" id="IPR002938">
    <property type="entry name" value="FAD-bd"/>
</dbReference>
<proteinExistence type="predicted"/>
<dbReference type="PRINTS" id="PR00420">
    <property type="entry name" value="RNGMNOXGNASE"/>
</dbReference>
<dbReference type="Gene3D" id="3.50.50.60">
    <property type="entry name" value="FAD/NAD(P)-binding domain"/>
    <property type="match status" value="2"/>
</dbReference>
<dbReference type="PANTHER" id="PTHR42685">
    <property type="entry name" value="GERANYLGERANYL DIPHOSPHATE REDUCTASE"/>
    <property type="match status" value="1"/>
</dbReference>
<evidence type="ECO:0000259" key="1">
    <source>
        <dbReference type="Pfam" id="PF01494"/>
    </source>
</evidence>
<dbReference type="OrthoDB" id="9799983at2"/>
<organism evidence="2 3">
    <name type="scientific">Rhizobium lusitanum</name>
    <dbReference type="NCBI Taxonomy" id="293958"/>
    <lineage>
        <taxon>Bacteria</taxon>
        <taxon>Pseudomonadati</taxon>
        <taxon>Pseudomonadota</taxon>
        <taxon>Alphaproteobacteria</taxon>
        <taxon>Hyphomicrobiales</taxon>
        <taxon>Rhizobiaceae</taxon>
        <taxon>Rhizobium/Agrobacterium group</taxon>
        <taxon>Rhizobium</taxon>
    </lineage>
</organism>
<evidence type="ECO:0000313" key="3">
    <source>
        <dbReference type="Proteomes" id="UP000199205"/>
    </source>
</evidence>
<accession>A0A1C3X529</accession>
<dbReference type="RefSeq" id="WP_037199419.1">
    <property type="nucleotide sequence ID" value="NZ_FMAF01000025.1"/>
</dbReference>
<dbReference type="GO" id="GO:0071949">
    <property type="term" value="F:FAD binding"/>
    <property type="evidence" value="ECO:0007669"/>
    <property type="project" value="InterPro"/>
</dbReference>
<dbReference type="Proteomes" id="UP000199205">
    <property type="component" value="Unassembled WGS sequence"/>
</dbReference>
<sequence length="322" mass="34537">MMKAERGLIAVIGAGPAGAMAAYLLAAKGKAVLMLDDDRPSPDRVEMLPPRASMAFRACGLGSVLDDPIIAVPCLGIIRQGAVEDRHDFISQPGGHGFAVHRPSFDAAIRTAAIASGACHLRGRLVAIEDDCDDLFTLRIAATDRSTRVGAQTIIDASGRAASAARRLGAKVTTLERLLAERFIHDEAPDPWLHFMGDTEGWRYTMTGPQGRRDAWRIAAPRRGQVRVDMVDASARRLTPTAGHRWIAIGDAACAFDPICCQGLAHATSSALAAAGMIVQGGTVLESAAYAYDVACRETAARTEIERRVVYAYMRRDREATV</sequence>
<name>A0A1C3X529_9HYPH</name>
<gene>
    <name evidence="2" type="ORF">GA0061101_12538</name>
</gene>
<protein>
    <submittedName>
        <fullName evidence="2">Dehydrogenase (Flavoprotein)</fullName>
    </submittedName>
</protein>
<dbReference type="AlphaFoldDB" id="A0A1C3X529"/>
<evidence type="ECO:0000313" key="2">
    <source>
        <dbReference type="EMBL" id="SCB47339.1"/>
    </source>
</evidence>
<reference evidence="2 3" key="1">
    <citation type="submission" date="2016-08" db="EMBL/GenBank/DDBJ databases">
        <authorList>
            <person name="Seilhamer J.J."/>
        </authorList>
    </citation>
    <scope>NUCLEOTIDE SEQUENCE [LARGE SCALE GENOMIC DNA]</scope>
    <source>
        <strain evidence="2 3">P1-7</strain>
    </source>
</reference>
<feature type="domain" description="FAD-binding" evidence="1">
    <location>
        <begin position="10"/>
        <end position="182"/>
    </location>
</feature>
<dbReference type="SUPFAM" id="SSF51905">
    <property type="entry name" value="FAD/NAD(P)-binding domain"/>
    <property type="match status" value="1"/>
</dbReference>
<dbReference type="PANTHER" id="PTHR42685:SF22">
    <property type="entry name" value="CONDITIONED MEDIUM FACTOR RECEPTOR 1"/>
    <property type="match status" value="1"/>
</dbReference>